<dbReference type="Pfam" id="PF13821">
    <property type="entry name" value="DUF4187"/>
    <property type="match status" value="1"/>
</dbReference>
<dbReference type="Pfam" id="PF01585">
    <property type="entry name" value="G-patch"/>
    <property type="match status" value="1"/>
</dbReference>
<dbReference type="Proteomes" id="UP000603453">
    <property type="component" value="Unassembled WGS sequence"/>
</dbReference>
<gene>
    <name evidence="3" type="ORF">INT47_013187</name>
</gene>
<feature type="domain" description="G-patch" evidence="2">
    <location>
        <begin position="66"/>
        <end position="112"/>
    </location>
</feature>
<dbReference type="AlphaFoldDB" id="A0A8H7UX02"/>
<reference evidence="3" key="1">
    <citation type="submission" date="2020-12" db="EMBL/GenBank/DDBJ databases">
        <title>Metabolic potential, ecology and presence of endohyphal bacteria is reflected in genomic diversity of Mucoromycotina.</title>
        <authorList>
            <person name="Muszewska A."/>
            <person name="Okrasinska A."/>
            <person name="Steczkiewicz K."/>
            <person name="Drgas O."/>
            <person name="Orlowska M."/>
            <person name="Perlinska-Lenart U."/>
            <person name="Aleksandrzak-Piekarczyk T."/>
            <person name="Szatraj K."/>
            <person name="Zielenkiewicz U."/>
            <person name="Pilsyk S."/>
            <person name="Malc E."/>
            <person name="Mieczkowski P."/>
            <person name="Kruszewska J.S."/>
            <person name="Biernat P."/>
            <person name="Pawlowska J."/>
        </authorList>
    </citation>
    <scope>NUCLEOTIDE SEQUENCE</scope>
    <source>
        <strain evidence="3">WA0000017839</strain>
    </source>
</reference>
<dbReference type="EMBL" id="JAEPRD010000220">
    <property type="protein sequence ID" value="KAG2193719.1"/>
    <property type="molecule type" value="Genomic_DNA"/>
</dbReference>
<feature type="compositionally biased region" description="Acidic residues" evidence="1">
    <location>
        <begin position="184"/>
        <end position="196"/>
    </location>
</feature>
<dbReference type="InterPro" id="IPR039249">
    <property type="entry name" value="GPATCH11"/>
</dbReference>
<accession>A0A8H7UX02</accession>
<sequence length="259" mass="30482">MSDEEEDYMSTKYLETAQAFESTRKETYSERRKKQLREQQEKGYIKPRAQLEKEERERGLKQHMDEKNKGMKMLMKMGFKKGSGLGQQQSGIMEPIAIDLKAGRSGIGMDTQLLKRAREAEEEEARKRVEIDPEDYRLLMAQRAKDAQYTRYIAAAVSVCEKLDEENKVESNILWTLKPATLSTEEEEKEEEEKEEEEKKPVYPQDMVDKLKALSLEHQLEALVEYLRDTYFYCFWCRAKYDDKQDLDTNCPGTEEDDH</sequence>
<evidence type="ECO:0000256" key="1">
    <source>
        <dbReference type="SAM" id="MobiDB-lite"/>
    </source>
</evidence>
<evidence type="ECO:0000313" key="4">
    <source>
        <dbReference type="Proteomes" id="UP000603453"/>
    </source>
</evidence>
<comment type="caution">
    <text evidence="3">The sequence shown here is derived from an EMBL/GenBank/DDBJ whole genome shotgun (WGS) entry which is preliminary data.</text>
</comment>
<organism evidence="3 4">
    <name type="scientific">Mucor saturninus</name>
    <dbReference type="NCBI Taxonomy" id="64648"/>
    <lineage>
        <taxon>Eukaryota</taxon>
        <taxon>Fungi</taxon>
        <taxon>Fungi incertae sedis</taxon>
        <taxon>Mucoromycota</taxon>
        <taxon>Mucoromycotina</taxon>
        <taxon>Mucoromycetes</taxon>
        <taxon>Mucorales</taxon>
        <taxon>Mucorineae</taxon>
        <taxon>Mucoraceae</taxon>
        <taxon>Mucor</taxon>
    </lineage>
</organism>
<dbReference type="SMART" id="SM00443">
    <property type="entry name" value="G_patch"/>
    <property type="match status" value="1"/>
</dbReference>
<dbReference type="PROSITE" id="PS50174">
    <property type="entry name" value="G_PATCH"/>
    <property type="match status" value="1"/>
</dbReference>
<name>A0A8H7UX02_9FUNG</name>
<protein>
    <recommendedName>
        <fullName evidence="2">G-patch domain-containing protein</fullName>
    </recommendedName>
</protein>
<dbReference type="SMART" id="SM01173">
    <property type="entry name" value="DUF4187"/>
    <property type="match status" value="1"/>
</dbReference>
<keyword evidence="4" id="KW-1185">Reference proteome</keyword>
<feature type="compositionally biased region" description="Basic and acidic residues" evidence="1">
    <location>
        <begin position="22"/>
        <end position="66"/>
    </location>
</feature>
<dbReference type="InterPro" id="IPR000467">
    <property type="entry name" value="G_patch_dom"/>
</dbReference>
<dbReference type="PANTHER" id="PTHR21032">
    <property type="entry name" value="G PATCH DOMAIN-CONTAINING PROTEIN 11"/>
    <property type="match status" value="1"/>
</dbReference>
<dbReference type="InterPro" id="IPR025239">
    <property type="entry name" value="DUF4187"/>
</dbReference>
<dbReference type="GO" id="GO:0003676">
    <property type="term" value="F:nucleic acid binding"/>
    <property type="evidence" value="ECO:0007669"/>
    <property type="project" value="InterPro"/>
</dbReference>
<evidence type="ECO:0000313" key="3">
    <source>
        <dbReference type="EMBL" id="KAG2193719.1"/>
    </source>
</evidence>
<feature type="region of interest" description="Disordered" evidence="1">
    <location>
        <begin position="180"/>
        <end position="202"/>
    </location>
</feature>
<evidence type="ECO:0000259" key="2">
    <source>
        <dbReference type="PROSITE" id="PS50174"/>
    </source>
</evidence>
<dbReference type="GO" id="GO:0000776">
    <property type="term" value="C:kinetochore"/>
    <property type="evidence" value="ECO:0007669"/>
    <property type="project" value="TreeGrafter"/>
</dbReference>
<dbReference type="OrthoDB" id="786951at2759"/>
<feature type="region of interest" description="Disordered" evidence="1">
    <location>
        <begin position="20"/>
        <end position="66"/>
    </location>
</feature>
<dbReference type="PANTHER" id="PTHR21032:SF0">
    <property type="entry name" value="G PATCH DOMAIN-CONTAINING PROTEIN 11"/>
    <property type="match status" value="1"/>
</dbReference>
<proteinExistence type="predicted"/>